<feature type="compositionally biased region" description="Basic and acidic residues" evidence="1">
    <location>
        <begin position="780"/>
        <end position="797"/>
    </location>
</feature>
<sequence>MPQPSKKRTTKNSNKSPFAIPSTPRKPTLLRHPLRQTIPTTSSAPELSLPLPKTPSRVEFDEHFPEITSDIENPFEINAPPPSVAGTHNSEASELSYHSLEELQNITERLMTSTSTETLKGKAREVERDPIEDQVAGLMDPINENTQEEASPGIEYPDEVLYRCYRIEPLKPISDYYKGDYSGIPQSTISQNPEVRITSFYEEDGSVPMEYVSFTGNSDYRNIPEEHRAYLRDRRKEAVRYGSQFLNRPALLNFEVNALSRTERKQFKAELDLLGKFLTHWREVTVSKEEIAYAVVPDSYVDLLKALRRLLIETRIDFQVQGIPPPDMPVWGKNALVAQWWNFNDLECIAACWRIQVENFLAEVARNTERPLESNQTHPSKAYQGKGQTFNTIPIVSGDPGSISQFREVRTAQYNTLRGTLRSQGRPDLNTNRGSSSRQFAEEFRGVAPELHQPDLGREDVISNASRSSFHSNRRRGEGRGPPFDPPGGDPGDEPPHGPPRGPPGRGGPGDPGSEPPRGPLGRGGPGDPGDDPFGGDGGYNSGRRRRELDQRSNQPGNTFNEVPRFDIKLKPDLIPTWDGDMEKIITWETQLNDLAKRSSIVRKQLGYLVPTRLQDQAENWYYSLSERRRTELEVDWPTLRNGINRYYMNRKWMDDQKISANKATYRDSSHTHETPSEYFIRKKELLMRVYDYSDTQLIQEIMEGAPTAWINVVTPHLYTDVDEFQEVIKFHENSLMALSRPYRGYWSQENSSPYKNSAPTKARVNLIGSSPNLPPPQFPKDDSNVSKKASPEEKGLRPCRHCGSGKHWDYECKYARKGVKRARMNHIVTTPEDIQAQQEYDDAYYDLSSDDELEKEDF</sequence>
<feature type="compositionally biased region" description="Basic and acidic residues" evidence="1">
    <location>
        <begin position="452"/>
        <end position="461"/>
    </location>
</feature>
<feature type="compositionally biased region" description="Gly residues" evidence="1">
    <location>
        <begin position="521"/>
        <end position="541"/>
    </location>
</feature>
<reference evidence="2" key="1">
    <citation type="submission" date="2022-08" db="EMBL/GenBank/DDBJ databases">
        <authorList>
            <consortium name="DOE Joint Genome Institute"/>
            <person name="Min B."/>
            <person name="Riley R."/>
            <person name="Sierra-Patev S."/>
            <person name="Naranjo-Ortiz M."/>
            <person name="Looney B."/>
            <person name="Konkel Z."/>
            <person name="Slot J.C."/>
            <person name="Sakamoto Y."/>
            <person name="Steenwyk J.L."/>
            <person name="Rokas A."/>
            <person name="Carro J."/>
            <person name="Camarero S."/>
            <person name="Ferreira P."/>
            <person name="Molpeceres G."/>
            <person name="Ruiz-Duenas F.J."/>
            <person name="Serrano A."/>
            <person name="Henrissat B."/>
            <person name="Drula E."/>
            <person name="Hughes K.W."/>
            <person name="Mata J.L."/>
            <person name="Ishikawa N.K."/>
            <person name="Vargas-Isla R."/>
            <person name="Ushijima S."/>
            <person name="Smith C.A."/>
            <person name="Ahrendt S."/>
            <person name="Andreopoulos W."/>
            <person name="He G."/>
            <person name="Labutti K."/>
            <person name="Lipzen A."/>
            <person name="Ng V."/>
            <person name="Sandor L."/>
            <person name="Barry K."/>
            <person name="Martinez A.T."/>
            <person name="Xiao Y."/>
            <person name="Gibbons J.G."/>
            <person name="Terashima K."/>
            <person name="Hibbett D.S."/>
            <person name="Grigoriev I.V."/>
        </authorList>
    </citation>
    <scope>NUCLEOTIDE SEQUENCE</scope>
    <source>
        <strain evidence="2">TFB9207</strain>
    </source>
</reference>
<feature type="region of interest" description="Disordered" evidence="1">
    <location>
        <begin position="765"/>
        <end position="799"/>
    </location>
</feature>
<evidence type="ECO:0008006" key="4">
    <source>
        <dbReference type="Google" id="ProtNLM"/>
    </source>
</evidence>
<comment type="caution">
    <text evidence="2">The sequence shown here is derived from an EMBL/GenBank/DDBJ whole genome shotgun (WGS) entry which is preliminary data.</text>
</comment>
<evidence type="ECO:0000256" key="1">
    <source>
        <dbReference type="SAM" id="MobiDB-lite"/>
    </source>
</evidence>
<accession>A0AA38NXE4</accession>
<evidence type="ECO:0000313" key="2">
    <source>
        <dbReference type="EMBL" id="KAJ3832228.1"/>
    </source>
</evidence>
<feature type="compositionally biased region" description="Polar residues" evidence="1">
    <location>
        <begin position="417"/>
        <end position="439"/>
    </location>
</feature>
<keyword evidence="3" id="KW-1185">Reference proteome</keyword>
<name>A0AA38NXE4_9AGAR</name>
<evidence type="ECO:0000313" key="3">
    <source>
        <dbReference type="Proteomes" id="UP001163846"/>
    </source>
</evidence>
<proteinExistence type="predicted"/>
<feature type="compositionally biased region" description="Basic residues" evidence="1">
    <location>
        <begin position="1"/>
        <end position="10"/>
    </location>
</feature>
<protein>
    <recommendedName>
        <fullName evidence="4">Retrotransposon gag domain-containing protein</fullName>
    </recommendedName>
</protein>
<feature type="region of interest" description="Disordered" evidence="1">
    <location>
        <begin position="1"/>
        <end position="52"/>
    </location>
</feature>
<dbReference type="EMBL" id="MU807034">
    <property type="protein sequence ID" value="KAJ3832228.1"/>
    <property type="molecule type" value="Genomic_DNA"/>
</dbReference>
<dbReference type="AlphaFoldDB" id="A0AA38NXE4"/>
<gene>
    <name evidence="2" type="ORF">F5878DRAFT_666765</name>
</gene>
<organism evidence="2 3">
    <name type="scientific">Lentinula raphanica</name>
    <dbReference type="NCBI Taxonomy" id="153919"/>
    <lineage>
        <taxon>Eukaryota</taxon>
        <taxon>Fungi</taxon>
        <taxon>Dikarya</taxon>
        <taxon>Basidiomycota</taxon>
        <taxon>Agaricomycotina</taxon>
        <taxon>Agaricomycetes</taxon>
        <taxon>Agaricomycetidae</taxon>
        <taxon>Agaricales</taxon>
        <taxon>Marasmiineae</taxon>
        <taxon>Omphalotaceae</taxon>
        <taxon>Lentinula</taxon>
    </lineage>
</organism>
<feature type="region of interest" description="Disordered" evidence="1">
    <location>
        <begin position="417"/>
        <end position="563"/>
    </location>
</feature>
<feature type="compositionally biased region" description="Polar residues" evidence="1">
    <location>
        <begin position="552"/>
        <end position="561"/>
    </location>
</feature>
<dbReference type="Proteomes" id="UP001163846">
    <property type="component" value="Unassembled WGS sequence"/>
</dbReference>